<evidence type="ECO:0000256" key="1">
    <source>
        <dbReference type="ARBA" id="ARBA00022737"/>
    </source>
</evidence>
<dbReference type="SUPFAM" id="SSF48452">
    <property type="entry name" value="TPR-like"/>
    <property type="match status" value="1"/>
</dbReference>
<evidence type="ECO:0008006" key="7">
    <source>
        <dbReference type="Google" id="ProtNLM"/>
    </source>
</evidence>
<dbReference type="InterPro" id="IPR050498">
    <property type="entry name" value="Ycf3"/>
</dbReference>
<accession>A0A5S9IL78</accession>
<proteinExistence type="predicted"/>
<keyword evidence="4" id="KW-0732">Signal</keyword>
<dbReference type="InterPro" id="IPR019734">
    <property type="entry name" value="TPR_rpt"/>
</dbReference>
<dbReference type="Gene3D" id="1.25.40.10">
    <property type="entry name" value="Tetratricopeptide repeat domain"/>
    <property type="match status" value="2"/>
</dbReference>
<evidence type="ECO:0000256" key="4">
    <source>
        <dbReference type="SAM" id="SignalP"/>
    </source>
</evidence>
<dbReference type="SMART" id="SM00028">
    <property type="entry name" value="TPR"/>
    <property type="match status" value="4"/>
</dbReference>
<dbReference type="InterPro" id="IPR011990">
    <property type="entry name" value="TPR-like_helical_dom_sf"/>
</dbReference>
<keyword evidence="2 3" id="KW-0802">TPR repeat</keyword>
<reference evidence="5 6" key="1">
    <citation type="submission" date="2019-08" db="EMBL/GenBank/DDBJ databases">
        <title>Complete genome sequence of Candidatus Uab amorphum.</title>
        <authorList>
            <person name="Shiratori T."/>
            <person name="Suzuki S."/>
            <person name="Kakizawa Y."/>
            <person name="Ishida K."/>
        </authorList>
    </citation>
    <scope>NUCLEOTIDE SEQUENCE [LARGE SCALE GENOMIC DNA]</scope>
    <source>
        <strain evidence="5 6">SRT547</strain>
    </source>
</reference>
<dbReference type="PANTHER" id="PTHR44858">
    <property type="entry name" value="TETRATRICOPEPTIDE REPEAT PROTEIN 6"/>
    <property type="match status" value="1"/>
</dbReference>
<dbReference type="AlphaFoldDB" id="A0A5S9IL78"/>
<dbReference type="Proteomes" id="UP000326354">
    <property type="component" value="Chromosome"/>
</dbReference>
<protein>
    <recommendedName>
        <fullName evidence="7">Tetratricopeptide repeat protein</fullName>
    </recommendedName>
</protein>
<evidence type="ECO:0000256" key="3">
    <source>
        <dbReference type="PROSITE-ProRule" id="PRU00339"/>
    </source>
</evidence>
<evidence type="ECO:0000313" key="5">
    <source>
        <dbReference type="EMBL" id="BBM83590.1"/>
    </source>
</evidence>
<gene>
    <name evidence="5" type="ORF">UABAM_01943</name>
</gene>
<feature type="repeat" description="TPR" evidence="3">
    <location>
        <begin position="70"/>
        <end position="103"/>
    </location>
</feature>
<organism evidence="5 6">
    <name type="scientific">Uabimicrobium amorphum</name>
    <dbReference type="NCBI Taxonomy" id="2596890"/>
    <lineage>
        <taxon>Bacteria</taxon>
        <taxon>Pseudomonadati</taxon>
        <taxon>Planctomycetota</taxon>
        <taxon>Candidatus Uabimicrobiia</taxon>
        <taxon>Candidatus Uabimicrobiales</taxon>
        <taxon>Candidatus Uabimicrobiaceae</taxon>
        <taxon>Candidatus Uabimicrobium</taxon>
    </lineage>
</organism>
<dbReference type="KEGG" id="uam:UABAM_01943"/>
<feature type="chain" id="PRO_5024966545" description="Tetratricopeptide repeat protein" evidence="4">
    <location>
        <begin position="23"/>
        <end position="279"/>
    </location>
</feature>
<keyword evidence="6" id="KW-1185">Reference proteome</keyword>
<sequence length="279" mass="31464">MKHLVLAIIVAFLLTGCTLLNSTNGDATTPQKPLSSVNEHELGKVAYAKGDYSRALQYQTQWLVKYPDDAYAFTERGLVNSKLNKSESAISDFSKATELLPNALRPRIYKCAELAKMGREGEARGLLEQVMSDPNFSQISPYEKFLAYSLDGQFKIKAGLHTDSLPSLNNALRTFNSNTHVFVAKNSPFINRLVVYNRAVVLNKMGDYPRAADDMELYIKISQKAKIRISSKDYARLAIAYYLAEEYDKCRAVLKLVSPKDREMLAQTLEDDMFLDSEY</sequence>
<dbReference type="RefSeq" id="WP_151967784.1">
    <property type="nucleotide sequence ID" value="NZ_AP019860.1"/>
</dbReference>
<feature type="signal peptide" evidence="4">
    <location>
        <begin position="1"/>
        <end position="22"/>
    </location>
</feature>
<evidence type="ECO:0000313" key="6">
    <source>
        <dbReference type="Proteomes" id="UP000326354"/>
    </source>
</evidence>
<keyword evidence="1" id="KW-0677">Repeat</keyword>
<evidence type="ECO:0000256" key="2">
    <source>
        <dbReference type="ARBA" id="ARBA00022803"/>
    </source>
</evidence>
<dbReference type="PANTHER" id="PTHR44858:SF1">
    <property type="entry name" value="UDP-N-ACETYLGLUCOSAMINE--PEPTIDE N-ACETYLGLUCOSAMINYLTRANSFERASE SPINDLY-RELATED"/>
    <property type="match status" value="1"/>
</dbReference>
<dbReference type="PROSITE" id="PS50005">
    <property type="entry name" value="TPR"/>
    <property type="match status" value="1"/>
</dbReference>
<name>A0A5S9IL78_UABAM</name>
<dbReference type="EMBL" id="AP019860">
    <property type="protein sequence ID" value="BBM83590.1"/>
    <property type="molecule type" value="Genomic_DNA"/>
</dbReference>
<dbReference type="OrthoDB" id="479590at2"/>
<dbReference type="PROSITE" id="PS51257">
    <property type="entry name" value="PROKAR_LIPOPROTEIN"/>
    <property type="match status" value="1"/>
</dbReference>